<dbReference type="InterPro" id="IPR033479">
    <property type="entry name" value="dCache_1"/>
</dbReference>
<reference evidence="16" key="1">
    <citation type="journal article" date="2020" name="mSystems">
        <title>Genome- and Community-Level Interaction Insights into Carbon Utilization and Element Cycling Functions of Hydrothermarchaeota in Hydrothermal Sediment.</title>
        <authorList>
            <person name="Zhou Z."/>
            <person name="Liu Y."/>
            <person name="Xu W."/>
            <person name="Pan J."/>
            <person name="Luo Z.H."/>
            <person name="Li M."/>
        </authorList>
    </citation>
    <scope>NUCLEOTIDE SEQUENCE [LARGE SCALE GENOMIC DNA]</scope>
    <source>
        <strain evidence="16">SpSt-776</strain>
    </source>
</reference>
<dbReference type="EC" id="2.7.13.3" evidence="3"/>
<evidence type="ECO:0000256" key="3">
    <source>
        <dbReference type="ARBA" id="ARBA00012438"/>
    </source>
</evidence>
<gene>
    <name evidence="16" type="ORF">ENV62_09040</name>
</gene>
<dbReference type="GO" id="GO:0005524">
    <property type="term" value="F:ATP binding"/>
    <property type="evidence" value="ECO:0007669"/>
    <property type="project" value="UniProtKB-KW"/>
</dbReference>
<evidence type="ECO:0000256" key="8">
    <source>
        <dbReference type="ARBA" id="ARBA00022741"/>
    </source>
</evidence>
<dbReference type="Pfam" id="PF02518">
    <property type="entry name" value="HATPase_c"/>
    <property type="match status" value="1"/>
</dbReference>
<evidence type="ECO:0000256" key="12">
    <source>
        <dbReference type="ARBA" id="ARBA00023012"/>
    </source>
</evidence>
<evidence type="ECO:0000256" key="5">
    <source>
        <dbReference type="ARBA" id="ARBA00022553"/>
    </source>
</evidence>
<evidence type="ECO:0000256" key="4">
    <source>
        <dbReference type="ARBA" id="ARBA00022475"/>
    </source>
</evidence>
<dbReference type="Gene3D" id="3.30.565.10">
    <property type="entry name" value="Histidine kinase-like ATPase, C-terminal domain"/>
    <property type="match status" value="1"/>
</dbReference>
<feature type="transmembrane region" description="Helical" evidence="14">
    <location>
        <begin position="12"/>
        <end position="34"/>
    </location>
</feature>
<evidence type="ECO:0000256" key="9">
    <source>
        <dbReference type="ARBA" id="ARBA00022777"/>
    </source>
</evidence>
<keyword evidence="5" id="KW-0597">Phosphoprotein</keyword>
<dbReference type="InterPro" id="IPR004358">
    <property type="entry name" value="Sig_transdc_His_kin-like_C"/>
</dbReference>
<feature type="domain" description="Histidine kinase" evidence="15">
    <location>
        <begin position="397"/>
        <end position="603"/>
    </location>
</feature>
<dbReference type="Gene3D" id="1.10.287.130">
    <property type="match status" value="1"/>
</dbReference>
<sequence length="603" mass="68236">MSSRRALGAVSLSLVIVLIIAGAILLSLVFFSLFHKLNLKVEFVLREQFNQQQLMLAKKIADNIEAYFDYLENEMLAFPWRFRSFYPKSPEFQTYMAKRFQDMQNLGILAILVYDPNGMLMHSWGTPPLDRTALRLPAPYLQWAKEPKNRDRLYRGKVSLWEGPPWPGRRLMPLMVPLYNGADSSRLVGVLQLLIDPFFIAAQTTKDVRSGQTGYPWIIDQDGVFLAHYEKDFVGQDAIQVRIARNPKISYQAIRELHERIFRGEEGTGSYISGWHRQKIGEVEKLYAFTTVRFDKGLIRGVTDIEDAAHNLWGVAVAAPVEEVSGQVWEVLYQELALAGLFFLVVVIASGIFIGMALTFNKRLSREVELKTKELKESQELLLRSERFAAVGEAAAYVSHEIKNPLMVIGGLAQQVSRRLEQPDLKEKLGIILGEVRRLENFLSELRDFTRPARPVKEIIDLNRIIQDVHMLMEGEAKKRKITITEHLDPGLPSVMADPGQLKQVLLNLLKNSMEAMDSGGEITLSSGAEGPYVWFSVRDTGCGMPPEVLEKIFDPFFTTKEKGTGLGLAVIHKIITDHRGTVTVESEPDKGTTFTVKLPYRD</sequence>
<evidence type="ECO:0000259" key="15">
    <source>
        <dbReference type="PROSITE" id="PS50109"/>
    </source>
</evidence>
<feature type="transmembrane region" description="Helical" evidence="14">
    <location>
        <begin position="336"/>
        <end position="360"/>
    </location>
</feature>
<keyword evidence="13 14" id="KW-0472">Membrane</keyword>
<dbReference type="SMART" id="SM00387">
    <property type="entry name" value="HATPase_c"/>
    <property type="match status" value="1"/>
</dbReference>
<dbReference type="CDD" id="cd00082">
    <property type="entry name" value="HisKA"/>
    <property type="match status" value="1"/>
</dbReference>
<dbReference type="Pfam" id="PF00512">
    <property type="entry name" value="HisKA"/>
    <property type="match status" value="1"/>
</dbReference>
<dbReference type="Pfam" id="PF02743">
    <property type="entry name" value="dCache_1"/>
    <property type="match status" value="1"/>
</dbReference>
<comment type="caution">
    <text evidence="16">The sequence shown here is derived from an EMBL/GenBank/DDBJ whole genome shotgun (WGS) entry which is preliminary data.</text>
</comment>
<dbReference type="GO" id="GO:0000155">
    <property type="term" value="F:phosphorelay sensor kinase activity"/>
    <property type="evidence" value="ECO:0007669"/>
    <property type="project" value="InterPro"/>
</dbReference>
<keyword evidence="8" id="KW-0547">Nucleotide-binding</keyword>
<dbReference type="InterPro" id="IPR003661">
    <property type="entry name" value="HisK_dim/P_dom"/>
</dbReference>
<proteinExistence type="predicted"/>
<dbReference type="CDD" id="cd18773">
    <property type="entry name" value="PDC1_HK_sensor"/>
    <property type="match status" value="1"/>
</dbReference>
<dbReference type="InterPro" id="IPR036097">
    <property type="entry name" value="HisK_dim/P_sf"/>
</dbReference>
<dbReference type="PROSITE" id="PS50109">
    <property type="entry name" value="HIS_KIN"/>
    <property type="match status" value="1"/>
</dbReference>
<dbReference type="PRINTS" id="PR00344">
    <property type="entry name" value="BCTRLSENSOR"/>
</dbReference>
<dbReference type="PANTHER" id="PTHR43065:SF10">
    <property type="entry name" value="PEROXIDE STRESS-ACTIVATED HISTIDINE KINASE MAK3"/>
    <property type="match status" value="1"/>
</dbReference>
<keyword evidence="10" id="KW-0067">ATP-binding</keyword>
<dbReference type="CDD" id="cd12912">
    <property type="entry name" value="PDC2_MCP_like"/>
    <property type="match status" value="1"/>
</dbReference>
<evidence type="ECO:0000256" key="7">
    <source>
        <dbReference type="ARBA" id="ARBA00022692"/>
    </source>
</evidence>
<dbReference type="Gene3D" id="3.30.450.20">
    <property type="entry name" value="PAS domain"/>
    <property type="match status" value="1"/>
</dbReference>
<dbReference type="InterPro" id="IPR005467">
    <property type="entry name" value="His_kinase_dom"/>
</dbReference>
<dbReference type="SUPFAM" id="SSF55874">
    <property type="entry name" value="ATPase domain of HSP90 chaperone/DNA topoisomerase II/histidine kinase"/>
    <property type="match status" value="1"/>
</dbReference>
<comment type="catalytic activity">
    <reaction evidence="1">
        <text>ATP + protein L-histidine = ADP + protein N-phospho-L-histidine.</text>
        <dbReference type="EC" id="2.7.13.3"/>
    </reaction>
</comment>
<dbReference type="InterPro" id="IPR036890">
    <property type="entry name" value="HATPase_C_sf"/>
</dbReference>
<keyword evidence="9 16" id="KW-0418">Kinase</keyword>
<dbReference type="GO" id="GO:0005886">
    <property type="term" value="C:plasma membrane"/>
    <property type="evidence" value="ECO:0007669"/>
    <property type="project" value="UniProtKB-SubCell"/>
</dbReference>
<evidence type="ECO:0000256" key="1">
    <source>
        <dbReference type="ARBA" id="ARBA00000085"/>
    </source>
</evidence>
<keyword evidence="12" id="KW-0902">Two-component regulatory system</keyword>
<dbReference type="PANTHER" id="PTHR43065">
    <property type="entry name" value="SENSOR HISTIDINE KINASE"/>
    <property type="match status" value="1"/>
</dbReference>
<keyword evidence="6" id="KW-0808">Transferase</keyword>
<dbReference type="SMART" id="SM00388">
    <property type="entry name" value="HisKA"/>
    <property type="match status" value="1"/>
</dbReference>
<dbReference type="SUPFAM" id="SSF47384">
    <property type="entry name" value="Homodimeric domain of signal transducing histidine kinase"/>
    <property type="match status" value="1"/>
</dbReference>
<keyword evidence="4" id="KW-1003">Cell membrane</keyword>
<accession>A0A7C3SLP5</accession>
<evidence type="ECO:0000256" key="14">
    <source>
        <dbReference type="SAM" id="Phobius"/>
    </source>
</evidence>
<dbReference type="FunFam" id="3.30.565.10:FF:000006">
    <property type="entry name" value="Sensor histidine kinase WalK"/>
    <property type="match status" value="1"/>
</dbReference>
<name>A0A7C3SLP5_9BACT</name>
<evidence type="ECO:0000256" key="13">
    <source>
        <dbReference type="ARBA" id="ARBA00023136"/>
    </source>
</evidence>
<keyword evidence="11 14" id="KW-1133">Transmembrane helix</keyword>
<dbReference type="InterPro" id="IPR003594">
    <property type="entry name" value="HATPase_dom"/>
</dbReference>
<evidence type="ECO:0000256" key="2">
    <source>
        <dbReference type="ARBA" id="ARBA00004651"/>
    </source>
</evidence>
<dbReference type="EMBL" id="DTHB01000053">
    <property type="protein sequence ID" value="HGB15365.1"/>
    <property type="molecule type" value="Genomic_DNA"/>
</dbReference>
<evidence type="ECO:0000256" key="6">
    <source>
        <dbReference type="ARBA" id="ARBA00022679"/>
    </source>
</evidence>
<organism evidence="16">
    <name type="scientific">Desulfobacca acetoxidans</name>
    <dbReference type="NCBI Taxonomy" id="60893"/>
    <lineage>
        <taxon>Bacteria</taxon>
        <taxon>Pseudomonadati</taxon>
        <taxon>Thermodesulfobacteriota</taxon>
        <taxon>Desulfobaccia</taxon>
        <taxon>Desulfobaccales</taxon>
        <taxon>Desulfobaccaceae</taxon>
        <taxon>Desulfobacca</taxon>
    </lineage>
</organism>
<comment type="subcellular location">
    <subcellularLocation>
        <location evidence="2">Cell membrane</location>
        <topology evidence="2">Multi-pass membrane protein</topology>
    </subcellularLocation>
</comment>
<dbReference type="AlphaFoldDB" id="A0A7C3SLP5"/>
<evidence type="ECO:0000313" key="16">
    <source>
        <dbReference type="EMBL" id="HGB15365.1"/>
    </source>
</evidence>
<evidence type="ECO:0000256" key="11">
    <source>
        <dbReference type="ARBA" id="ARBA00022989"/>
    </source>
</evidence>
<protein>
    <recommendedName>
        <fullName evidence="3">histidine kinase</fullName>
        <ecNumber evidence="3">2.7.13.3</ecNumber>
    </recommendedName>
</protein>
<keyword evidence="7 14" id="KW-0812">Transmembrane</keyword>
<evidence type="ECO:0000256" key="10">
    <source>
        <dbReference type="ARBA" id="ARBA00022840"/>
    </source>
</evidence>